<dbReference type="GO" id="GO:0009055">
    <property type="term" value="F:electron transfer activity"/>
    <property type="evidence" value="ECO:0007669"/>
    <property type="project" value="TreeGrafter"/>
</dbReference>
<dbReference type="InterPro" id="IPR011887">
    <property type="entry name" value="TorA"/>
</dbReference>
<dbReference type="InterPro" id="IPR041954">
    <property type="entry name" value="CT_DMSOR/BSOR/TMAOR"/>
</dbReference>
<evidence type="ECO:0000256" key="9">
    <source>
        <dbReference type="ARBA" id="ARBA00023002"/>
    </source>
</evidence>
<feature type="domain" description="Molybdopterin oxidoreductase" evidence="12">
    <location>
        <begin position="93"/>
        <end position="568"/>
    </location>
</feature>
<feature type="signal peptide" evidence="11">
    <location>
        <begin position="1"/>
        <end position="28"/>
    </location>
</feature>
<dbReference type="GO" id="GO:0030151">
    <property type="term" value="F:molybdenum ion binding"/>
    <property type="evidence" value="ECO:0007669"/>
    <property type="project" value="UniProtKB-UniRule"/>
</dbReference>
<comment type="cofactor">
    <cofactor evidence="11">
        <name>Mo-bis(molybdopterin guanine dinucleotide)</name>
        <dbReference type="ChEBI" id="CHEBI:60539"/>
    </cofactor>
    <text evidence="11">Binds 1 molybdenum-bis(molybdopterin guanine dinucleotide) (Mo-bis-MGD) cofactor per subunit.</text>
</comment>
<comment type="subcellular location">
    <subcellularLocation>
        <location evidence="2 11">Periplasm</location>
    </subcellularLocation>
</comment>
<evidence type="ECO:0000256" key="1">
    <source>
        <dbReference type="ARBA" id="ARBA00003013"/>
    </source>
</evidence>
<dbReference type="InterPro" id="IPR006311">
    <property type="entry name" value="TAT_signal"/>
</dbReference>
<keyword evidence="9 11" id="KW-0560">Oxidoreductase</keyword>
<dbReference type="RefSeq" id="WP_147222938.1">
    <property type="nucleotide sequence ID" value="NZ_CAJGYY010000001.1"/>
</dbReference>
<dbReference type="InterPro" id="IPR009010">
    <property type="entry name" value="Asp_de-COase-like_dom_sf"/>
</dbReference>
<dbReference type="Proteomes" id="UP000321903">
    <property type="component" value="Unassembled WGS sequence"/>
</dbReference>
<comment type="similarity">
    <text evidence="3 11">Belongs to the prokaryotic molybdopterin-containing oxidoreductase family.</text>
</comment>
<dbReference type="Gene3D" id="3.40.50.740">
    <property type="match status" value="1"/>
</dbReference>
<dbReference type="AlphaFoldDB" id="A0A5C7A5J1"/>
<dbReference type="EMBL" id="VORZ01000001">
    <property type="protein sequence ID" value="TXD98458.1"/>
    <property type="molecule type" value="Genomic_DNA"/>
</dbReference>
<sequence length="840" mass="94801">MKNTNRRNFLKSLAALTGTALLPTSLLADNSIVTGKTGKKPDLSGWKMSGAHWGAFRANVQGDKLVEVQPFEFDQFPTDILQGVPGIIYSPSRVRYPMIRVDWYKNRHKSDTTQRGDNRFVRVGWDAALDMVYEELERIQNDYGPWALHTANVGWRSVGQIHSCGNHMLRAVAMHGRSVGTAGDYSTGAGQVIMPYVLGSTEVYSQGTSWPLILDNSKVIVMWANDPVKNLQVGWNTETHESYEYLEQLREKVKNKEIEVICIDPVKSKTQNYLDCTHQYVNPHTDVAFMLAIAHTLYTEKLYDKKFIDVYTLGFEEFIPYVMGKTEDKIERTPEWAEKICGIKADRIRELTRKMAKNRTQLIFGWAIQRQQHGEQPYWMGAIIAAMLGQFGQPGGGISYSHHYSSSGVPASGASMPGAFPLNLDVGRKPKHDNEDYNGYSSVIPVARAIDCLLEPGKKIDFNGHEVTLPPYKMGIFSGCNQWHRHQQRNRMKEAYRKVETVVAVDYNWTATCRFADIVLPACTPYERNDIDAYGTYSNRGVIAMHKLIDPLYHSKSDFDIWYELTKRMNREIEYSRNMNEMQWIEQIYEECRADNLKKDFFMPEFAEFWKKGYVLFPEGENWTRHADFLEDPEVNALGTPSGFIEISSRKIASYGYDDCKGHPTWMEKIERSHGGPGSDKHPLWLQSVHPDTRLHSQTCESEERRATYTVQGREPCYMGPEDAKARGIKDGDIVRVFNDRGQLLAGAVVSDNFPPGIIRIQEGAWYGPTGPEIGALDTYGDPNTLTIDIGTSSLAQAPSANTCIVEMEKFVGKAPAVTAFGGPKYVNPDGSIAALSQMG</sequence>
<dbReference type="PANTHER" id="PTHR43742">
    <property type="entry name" value="TRIMETHYLAMINE-N-OXIDE REDUCTASE"/>
    <property type="match status" value="1"/>
</dbReference>
<comment type="PTM">
    <text evidence="11">Exported by the Tat system.</text>
</comment>
<evidence type="ECO:0000256" key="4">
    <source>
        <dbReference type="ARBA" id="ARBA00011885"/>
    </source>
</evidence>
<dbReference type="InterPro" id="IPR006657">
    <property type="entry name" value="MoPterin_dinucl-bd_dom"/>
</dbReference>
<evidence type="ECO:0000259" key="12">
    <source>
        <dbReference type="Pfam" id="PF00384"/>
    </source>
</evidence>
<dbReference type="Pfam" id="PF01568">
    <property type="entry name" value="Molydop_binding"/>
    <property type="match status" value="1"/>
</dbReference>
<comment type="caution">
    <text evidence="15">The sequence shown here is derived from an EMBL/GenBank/DDBJ whole genome shotgun (WGS) entry which is preliminary data.</text>
</comment>
<dbReference type="FunFam" id="3.40.228.10:FF:000003">
    <property type="entry name" value="Biotin sulfoxide reductase 2"/>
    <property type="match status" value="1"/>
</dbReference>
<dbReference type="InterPro" id="IPR006656">
    <property type="entry name" value="Mopterin_OxRdtase"/>
</dbReference>
<dbReference type="GO" id="GO:0043546">
    <property type="term" value="F:molybdopterin cofactor binding"/>
    <property type="evidence" value="ECO:0007669"/>
    <property type="project" value="UniProtKB-UniRule"/>
</dbReference>
<dbReference type="InterPro" id="IPR050612">
    <property type="entry name" value="Prok_Mopterin_Oxidored"/>
</dbReference>
<protein>
    <recommendedName>
        <fullName evidence="4 11">Trimethylamine-N-oxide reductase</fullName>
        <shortName evidence="11">TMAO reductase</shortName>
        <ecNumber evidence="4 11">1.7.2.3</ecNumber>
    </recommendedName>
</protein>
<keyword evidence="16" id="KW-1185">Reference proteome</keyword>
<evidence type="ECO:0000256" key="6">
    <source>
        <dbReference type="ARBA" id="ARBA00022723"/>
    </source>
</evidence>
<dbReference type="CDD" id="cd02793">
    <property type="entry name" value="MopB_CT_DMSOR-BSOR-TMAOR"/>
    <property type="match status" value="1"/>
</dbReference>
<feature type="domain" description="Molybdopterin dinucleotide-binding" evidence="13">
    <location>
        <begin position="684"/>
        <end position="804"/>
    </location>
</feature>
<keyword evidence="6 11" id="KW-0479">Metal-binding</keyword>
<dbReference type="PANTHER" id="PTHR43742:SF4">
    <property type="entry name" value="TRIMETHYLAMINE-N-OXIDE REDUCTASE 1"/>
    <property type="match status" value="1"/>
</dbReference>
<dbReference type="OrthoDB" id="9815647at2"/>
<evidence type="ECO:0000259" key="13">
    <source>
        <dbReference type="Pfam" id="PF01568"/>
    </source>
</evidence>
<evidence type="ECO:0000313" key="15">
    <source>
        <dbReference type="EMBL" id="TXD98458.1"/>
    </source>
</evidence>
<keyword evidence="8 11" id="KW-0574">Periplasm</keyword>
<dbReference type="PROSITE" id="PS00932">
    <property type="entry name" value="MOLYBDOPTERIN_PROK_3"/>
    <property type="match status" value="1"/>
</dbReference>
<dbReference type="GO" id="GO:0030288">
    <property type="term" value="C:outer membrane-bounded periplasmic space"/>
    <property type="evidence" value="ECO:0007669"/>
    <property type="project" value="TreeGrafter"/>
</dbReference>
<proteinExistence type="inferred from homology"/>
<evidence type="ECO:0000256" key="2">
    <source>
        <dbReference type="ARBA" id="ARBA00004418"/>
    </source>
</evidence>
<dbReference type="Gene3D" id="3.90.55.10">
    <property type="entry name" value="Dimethylsulfoxide Reductase, domain 3"/>
    <property type="match status" value="1"/>
</dbReference>
<dbReference type="GO" id="GO:0009061">
    <property type="term" value="P:anaerobic respiration"/>
    <property type="evidence" value="ECO:0007669"/>
    <property type="project" value="TreeGrafter"/>
</dbReference>
<dbReference type="Pfam" id="PF18364">
    <property type="entry name" value="Molybdopterin_N"/>
    <property type="match status" value="1"/>
</dbReference>
<dbReference type="SUPFAM" id="SSF50692">
    <property type="entry name" value="ADC-like"/>
    <property type="match status" value="1"/>
</dbReference>
<dbReference type="PROSITE" id="PS51318">
    <property type="entry name" value="TAT"/>
    <property type="match status" value="1"/>
</dbReference>
<accession>A0A5C7A5J1</accession>
<dbReference type="NCBIfam" id="NF011682">
    <property type="entry name" value="PRK15102.1"/>
    <property type="match status" value="1"/>
</dbReference>
<reference evidence="15 16" key="1">
    <citation type="submission" date="2019-08" db="EMBL/GenBank/DDBJ databases">
        <title>Genome sequence of Psychrobacter frigidicola ACAM304 (type strain).</title>
        <authorList>
            <person name="Bowman J.P."/>
        </authorList>
    </citation>
    <scope>NUCLEOTIDE SEQUENCE [LARGE SCALE GENOMIC DNA]</scope>
    <source>
        <strain evidence="15 16">ACAM 304</strain>
    </source>
</reference>
<dbReference type="PROSITE" id="PS00490">
    <property type="entry name" value="MOLYBDOPTERIN_PROK_2"/>
    <property type="match status" value="1"/>
</dbReference>
<comment type="catalytic activity">
    <reaction evidence="10 11">
        <text>trimethylamine + 2 Fe(III)-[cytochrome c] + H2O = trimethylamine N-oxide + 2 Fe(II)-[cytochrome c] + 3 H(+)</text>
        <dbReference type="Rhea" id="RHEA:24236"/>
        <dbReference type="Rhea" id="RHEA-COMP:10350"/>
        <dbReference type="Rhea" id="RHEA-COMP:14399"/>
        <dbReference type="ChEBI" id="CHEBI:15377"/>
        <dbReference type="ChEBI" id="CHEBI:15378"/>
        <dbReference type="ChEBI" id="CHEBI:15724"/>
        <dbReference type="ChEBI" id="CHEBI:29033"/>
        <dbReference type="ChEBI" id="CHEBI:29034"/>
        <dbReference type="ChEBI" id="CHEBI:58389"/>
        <dbReference type="EC" id="1.7.2.3"/>
    </reaction>
</comment>
<dbReference type="Gene3D" id="2.40.40.20">
    <property type="match status" value="1"/>
</dbReference>
<dbReference type="InterPro" id="IPR041460">
    <property type="entry name" value="Molybdopterin_N"/>
</dbReference>
<evidence type="ECO:0000256" key="11">
    <source>
        <dbReference type="RuleBase" id="RU368014"/>
    </source>
</evidence>
<dbReference type="InterPro" id="IPR006655">
    <property type="entry name" value="Mopterin_OxRdtase_prok_CS"/>
</dbReference>
<comment type="function">
    <text evidence="1 11">Reduces trimethylamine-N-oxide (TMAO) into trimethylamine; an anaerobic reaction coupled to energy-yielding reactions.</text>
</comment>
<evidence type="ECO:0000256" key="10">
    <source>
        <dbReference type="ARBA" id="ARBA00049407"/>
    </source>
</evidence>
<evidence type="ECO:0000256" key="3">
    <source>
        <dbReference type="ARBA" id="ARBA00010312"/>
    </source>
</evidence>
<name>A0A5C7A5J1_9GAMM</name>
<evidence type="ECO:0000256" key="8">
    <source>
        <dbReference type="ARBA" id="ARBA00022764"/>
    </source>
</evidence>
<organism evidence="15 16">
    <name type="scientific">Psychrobacter frigidicola</name>
    <dbReference type="NCBI Taxonomy" id="45611"/>
    <lineage>
        <taxon>Bacteria</taxon>
        <taxon>Pseudomonadati</taxon>
        <taxon>Pseudomonadota</taxon>
        <taxon>Gammaproteobacteria</taxon>
        <taxon>Moraxellales</taxon>
        <taxon>Moraxellaceae</taxon>
        <taxon>Psychrobacter</taxon>
    </lineage>
</organism>
<dbReference type="Pfam" id="PF00384">
    <property type="entry name" value="Molybdopterin"/>
    <property type="match status" value="1"/>
</dbReference>
<dbReference type="SUPFAM" id="SSF53706">
    <property type="entry name" value="Formate dehydrogenase/DMSO reductase, domains 1-3"/>
    <property type="match status" value="1"/>
</dbReference>
<dbReference type="GO" id="GO:0050626">
    <property type="term" value="F:trimethylamine-N-oxide reductase (cytochrome c) activity"/>
    <property type="evidence" value="ECO:0007669"/>
    <property type="project" value="UniProtKB-UniRule"/>
</dbReference>
<dbReference type="Gene3D" id="3.40.228.10">
    <property type="entry name" value="Dimethylsulfoxide Reductase, domain 2"/>
    <property type="match status" value="1"/>
</dbReference>
<keyword evidence="7 11" id="KW-0732">Signal</keyword>
<gene>
    <name evidence="11 15" type="primary">torA</name>
    <name evidence="15" type="ORF">ES754_05990</name>
</gene>
<keyword evidence="5 11" id="KW-0500">Molybdenum</keyword>
<feature type="chain" id="PRO_5029947489" description="Trimethylamine-N-oxide reductase" evidence="11">
    <location>
        <begin position="29"/>
        <end position="840"/>
    </location>
</feature>
<evidence type="ECO:0000256" key="5">
    <source>
        <dbReference type="ARBA" id="ARBA00022505"/>
    </source>
</evidence>
<dbReference type="NCBIfam" id="TIGR02164">
    <property type="entry name" value="torA"/>
    <property type="match status" value="1"/>
</dbReference>
<evidence type="ECO:0000256" key="7">
    <source>
        <dbReference type="ARBA" id="ARBA00022729"/>
    </source>
</evidence>
<dbReference type="FunFam" id="2.40.40.20:FF:000009">
    <property type="entry name" value="Biotin sulfoxide reductase 2"/>
    <property type="match status" value="1"/>
</dbReference>
<dbReference type="EC" id="1.7.2.3" evidence="4 11"/>
<evidence type="ECO:0000313" key="16">
    <source>
        <dbReference type="Proteomes" id="UP000321903"/>
    </source>
</evidence>
<evidence type="ECO:0000259" key="14">
    <source>
        <dbReference type="Pfam" id="PF18364"/>
    </source>
</evidence>
<feature type="domain" description="Molybdopterin oxidoreductase N-terminal" evidence="14">
    <location>
        <begin position="49"/>
        <end position="89"/>
    </location>
</feature>